<name>A0ACC0J8U5_CHOFU</name>
<sequence>MARLTILVALVALAIGVSEIDSSADTMKDLTSGFLKVLDECKKELNLPDDIINDFYHYWKEDYSLLKRDTGCAIVCMSKKLELIDTSGKIHHGNAEDFAVKHGAADDVATKLVAILHECENTHDAIEDLCMKALEIAKCFRTNIHQLNWAPKMDVIITEVLTDV</sequence>
<accession>A0ACC0J8U5</accession>
<evidence type="ECO:0000313" key="1">
    <source>
        <dbReference type="EMBL" id="KAI8420547.1"/>
    </source>
</evidence>
<keyword evidence="2" id="KW-1185">Reference proteome</keyword>
<dbReference type="EMBL" id="CM046114">
    <property type="protein sequence ID" value="KAI8420547.1"/>
    <property type="molecule type" value="Genomic_DNA"/>
</dbReference>
<reference evidence="1 2" key="1">
    <citation type="journal article" date="2022" name="Genome Biol. Evol.">
        <title>The Spruce Budworm Genome: Reconstructing the Evolutionary History of Antifreeze Proteins.</title>
        <authorList>
            <person name="Beliveau C."/>
            <person name="Gagne P."/>
            <person name="Picq S."/>
            <person name="Vernygora O."/>
            <person name="Keeling C.I."/>
            <person name="Pinkney K."/>
            <person name="Doucet D."/>
            <person name="Wen F."/>
            <person name="Johnston J.S."/>
            <person name="Maaroufi H."/>
            <person name="Boyle B."/>
            <person name="Laroche J."/>
            <person name="Dewar K."/>
            <person name="Juretic N."/>
            <person name="Blackburn G."/>
            <person name="Nisole A."/>
            <person name="Brunet B."/>
            <person name="Brandao M."/>
            <person name="Lumley L."/>
            <person name="Duan J."/>
            <person name="Quan G."/>
            <person name="Lucarotti C.J."/>
            <person name="Roe A.D."/>
            <person name="Sperling F.A.H."/>
            <person name="Levesque R.C."/>
            <person name="Cusson M."/>
        </authorList>
    </citation>
    <scope>NUCLEOTIDE SEQUENCE [LARGE SCALE GENOMIC DNA]</scope>
    <source>
        <strain evidence="1">Glfc:IPQL:Cfum</strain>
    </source>
</reference>
<protein>
    <submittedName>
        <fullName evidence="1">Uncharacterized protein</fullName>
    </submittedName>
</protein>
<organism evidence="1 2">
    <name type="scientific">Choristoneura fumiferana</name>
    <name type="common">Spruce budworm moth</name>
    <name type="synonym">Archips fumiferana</name>
    <dbReference type="NCBI Taxonomy" id="7141"/>
    <lineage>
        <taxon>Eukaryota</taxon>
        <taxon>Metazoa</taxon>
        <taxon>Ecdysozoa</taxon>
        <taxon>Arthropoda</taxon>
        <taxon>Hexapoda</taxon>
        <taxon>Insecta</taxon>
        <taxon>Pterygota</taxon>
        <taxon>Neoptera</taxon>
        <taxon>Endopterygota</taxon>
        <taxon>Lepidoptera</taxon>
        <taxon>Glossata</taxon>
        <taxon>Ditrysia</taxon>
        <taxon>Tortricoidea</taxon>
        <taxon>Tortricidae</taxon>
        <taxon>Tortricinae</taxon>
        <taxon>Choristoneura</taxon>
    </lineage>
</organism>
<comment type="caution">
    <text evidence="1">The sequence shown here is derived from an EMBL/GenBank/DDBJ whole genome shotgun (WGS) entry which is preliminary data.</text>
</comment>
<evidence type="ECO:0000313" key="2">
    <source>
        <dbReference type="Proteomes" id="UP001064048"/>
    </source>
</evidence>
<proteinExistence type="predicted"/>
<gene>
    <name evidence="1" type="ORF">MSG28_009009</name>
</gene>
<dbReference type="Proteomes" id="UP001064048">
    <property type="component" value="Chromosome 14"/>
</dbReference>